<name>A0A9X6NF15_HYPEX</name>
<feature type="compositionally biased region" description="Pro residues" evidence="1">
    <location>
        <begin position="347"/>
        <end position="359"/>
    </location>
</feature>
<protein>
    <submittedName>
        <fullName evidence="2">Uncharacterized protein</fullName>
    </submittedName>
</protein>
<sequence length="552" mass="62230">MSMNLSRIPSAVADLDRFRASGPNTSVRGAASRQNLMSEQSVSVRNSYDRSRISSLSHDQENLDDSRRSESHWAHFATELRRVATFKDQKWTKALTKCALTTPRAMAAVGWYCTGPDSVKCFACEKEMEEWDVTDDPVEVHASHCKDCPLNIHGGKSDEQMTWRERIRLDIAIEFHHKALLKRMELARFNDSAEANRASILALLSAAGVSQNSAWKMVRHPARLMKLFKRAQRASRSVSWLAERPFAIPTQQGSFSQDLTHYQSHFMPAYRSGSLQGLDRFIQQQSPRCPNLFFGHYPMELLEPTSQPLAHIYSARYWETGQSVALEKWHTEAIIRSSRAAPVLSEAPPPAGPATPPAPSSETPKVTKTKEEKLALIASALSETLPKLFVSMHNYHLYHRDVVFENRIRGITTRGINDMAAQLVKYRTMSHIVYSHINVDLLKVTQHLEDNSVRVRWRINMIGGLKPYLQFWKFFNGQAKRDFLKTIDGFSIFYVGEDGLIYKHVADRMMPDDEKSLLENVNAKLATKLAGVMGFILPAATSGGLLGLGDGV</sequence>
<organism evidence="2 3">
    <name type="scientific">Hypsibius exemplaris</name>
    <name type="common">Freshwater tardigrade</name>
    <dbReference type="NCBI Taxonomy" id="2072580"/>
    <lineage>
        <taxon>Eukaryota</taxon>
        <taxon>Metazoa</taxon>
        <taxon>Ecdysozoa</taxon>
        <taxon>Tardigrada</taxon>
        <taxon>Eutardigrada</taxon>
        <taxon>Parachela</taxon>
        <taxon>Hypsibioidea</taxon>
        <taxon>Hypsibiidae</taxon>
        <taxon>Hypsibius</taxon>
    </lineage>
</organism>
<dbReference type="SMART" id="SM00238">
    <property type="entry name" value="BIR"/>
    <property type="match status" value="1"/>
</dbReference>
<dbReference type="InterPro" id="IPR001370">
    <property type="entry name" value="BIR_rpt"/>
</dbReference>
<dbReference type="CDD" id="cd00022">
    <property type="entry name" value="BIR"/>
    <property type="match status" value="1"/>
</dbReference>
<dbReference type="AlphaFoldDB" id="A0A9X6NF15"/>
<dbReference type="PANTHER" id="PTHR31094">
    <property type="entry name" value="RIKEN CDNA 2310061I04 GENE"/>
    <property type="match status" value="1"/>
</dbReference>
<dbReference type="Pfam" id="PF00653">
    <property type="entry name" value="BIR"/>
    <property type="match status" value="1"/>
</dbReference>
<reference evidence="3" key="1">
    <citation type="submission" date="2017-01" db="EMBL/GenBank/DDBJ databases">
        <title>Comparative genomics of anhydrobiosis in the tardigrade Hypsibius dujardini.</title>
        <authorList>
            <person name="Yoshida Y."/>
            <person name="Koutsovoulos G."/>
            <person name="Laetsch D."/>
            <person name="Stevens L."/>
            <person name="Kumar S."/>
            <person name="Horikawa D."/>
            <person name="Ishino K."/>
            <person name="Komine S."/>
            <person name="Tomita M."/>
            <person name="Blaxter M."/>
            <person name="Arakawa K."/>
        </authorList>
    </citation>
    <scope>NUCLEOTIDE SEQUENCE [LARGE SCALE GENOMIC DNA]</scope>
    <source>
        <strain evidence="3">Z151</strain>
    </source>
</reference>
<dbReference type="OrthoDB" id="44820at2759"/>
<dbReference type="Gene3D" id="1.10.1170.10">
    <property type="entry name" value="Inhibitor Of Apoptosis Protein (2mihbC-IAP-1), Chain A"/>
    <property type="match status" value="1"/>
</dbReference>
<dbReference type="PANTHER" id="PTHR31094:SF2">
    <property type="entry name" value="RIKEN CDNA 2310061I04 GENE"/>
    <property type="match status" value="1"/>
</dbReference>
<gene>
    <name evidence="2" type="ORF">BV898_16542</name>
</gene>
<comment type="caution">
    <text evidence="2">The sequence shown here is derived from an EMBL/GenBank/DDBJ whole genome shotgun (WGS) entry which is preliminary data.</text>
</comment>
<dbReference type="SUPFAM" id="SSF57924">
    <property type="entry name" value="Inhibitor of apoptosis (IAP) repeat"/>
    <property type="match status" value="1"/>
</dbReference>
<dbReference type="EMBL" id="MTYJ01000250">
    <property type="protein sequence ID" value="OWA52079.1"/>
    <property type="molecule type" value="Genomic_DNA"/>
</dbReference>
<keyword evidence="3" id="KW-1185">Reference proteome</keyword>
<dbReference type="InterPro" id="IPR018790">
    <property type="entry name" value="DUF2358"/>
</dbReference>
<evidence type="ECO:0000313" key="3">
    <source>
        <dbReference type="Proteomes" id="UP000192578"/>
    </source>
</evidence>
<proteinExistence type="predicted"/>
<dbReference type="Pfam" id="PF10184">
    <property type="entry name" value="DUF2358"/>
    <property type="match status" value="1"/>
</dbReference>
<feature type="region of interest" description="Disordered" evidence="1">
    <location>
        <begin position="23"/>
        <end position="44"/>
    </location>
</feature>
<dbReference type="Proteomes" id="UP000192578">
    <property type="component" value="Unassembled WGS sequence"/>
</dbReference>
<evidence type="ECO:0000256" key="1">
    <source>
        <dbReference type="SAM" id="MobiDB-lite"/>
    </source>
</evidence>
<evidence type="ECO:0000313" key="2">
    <source>
        <dbReference type="EMBL" id="OWA52079.1"/>
    </source>
</evidence>
<feature type="region of interest" description="Disordered" evidence="1">
    <location>
        <begin position="340"/>
        <end position="368"/>
    </location>
</feature>
<dbReference type="PROSITE" id="PS50143">
    <property type="entry name" value="BIR_REPEAT_2"/>
    <property type="match status" value="1"/>
</dbReference>
<accession>A0A9X6NF15</accession>